<reference evidence="3" key="1">
    <citation type="submission" date="2021-04" db="EMBL/GenBank/DDBJ databases">
        <authorList>
            <person name="Hartkoorn R.C."/>
            <person name="Beaudoing E."/>
            <person name="Hot D."/>
        </authorList>
    </citation>
    <scope>NUCLEOTIDE SEQUENCE</scope>
    <source>
        <strain evidence="3">NRRL B-16292</strain>
    </source>
</reference>
<accession>A0ABY5W172</accession>
<organism evidence="3 4">
    <name type="scientific">Dactylosporangium fulvum</name>
    <dbReference type="NCBI Taxonomy" id="53359"/>
    <lineage>
        <taxon>Bacteria</taxon>
        <taxon>Bacillati</taxon>
        <taxon>Actinomycetota</taxon>
        <taxon>Actinomycetes</taxon>
        <taxon>Micromonosporales</taxon>
        <taxon>Micromonosporaceae</taxon>
        <taxon>Dactylosporangium</taxon>
    </lineage>
</organism>
<feature type="region of interest" description="Disordered" evidence="1">
    <location>
        <begin position="40"/>
        <end position="67"/>
    </location>
</feature>
<feature type="compositionally biased region" description="Polar residues" evidence="1">
    <location>
        <begin position="56"/>
        <end position="67"/>
    </location>
</feature>
<protein>
    <submittedName>
        <fullName evidence="3">Transposase</fullName>
    </submittedName>
</protein>
<proteinExistence type="predicted"/>
<dbReference type="EMBL" id="CP073720">
    <property type="protein sequence ID" value="UWP83135.1"/>
    <property type="molecule type" value="Genomic_DNA"/>
</dbReference>
<dbReference type="Proteomes" id="UP001059617">
    <property type="component" value="Chromosome"/>
</dbReference>
<dbReference type="InterPro" id="IPR002513">
    <property type="entry name" value="Tn3_Tnp_DDE_dom"/>
</dbReference>
<keyword evidence="4" id="KW-1185">Reference proteome</keyword>
<evidence type="ECO:0000313" key="4">
    <source>
        <dbReference type="Proteomes" id="UP001059617"/>
    </source>
</evidence>
<gene>
    <name evidence="3" type="ORF">Dfulv_02165</name>
</gene>
<evidence type="ECO:0000259" key="2">
    <source>
        <dbReference type="Pfam" id="PF01526"/>
    </source>
</evidence>
<feature type="domain" description="Tn3 transposase DDE" evidence="2">
    <location>
        <begin position="4"/>
        <end position="42"/>
    </location>
</feature>
<evidence type="ECO:0000313" key="3">
    <source>
        <dbReference type="EMBL" id="UWP83135.1"/>
    </source>
</evidence>
<sequence>MRWRQYGALRRTVYAARYLADETYRRRIARQLNKGENLHACAAPSHTPGRERCGAGTTSSRPSRCGA</sequence>
<dbReference type="Pfam" id="PF01526">
    <property type="entry name" value="DDE_Tnp_Tn3"/>
    <property type="match status" value="1"/>
</dbReference>
<evidence type="ECO:0000256" key="1">
    <source>
        <dbReference type="SAM" id="MobiDB-lite"/>
    </source>
</evidence>
<name>A0ABY5W172_9ACTN</name>
<reference evidence="3" key="2">
    <citation type="submission" date="2022-09" db="EMBL/GenBank/DDBJ databases">
        <title>Biosynthetic gene clusters of Dactylosporangioum fulvum.</title>
        <authorList>
            <person name="Caradec T."/>
        </authorList>
    </citation>
    <scope>NUCLEOTIDE SEQUENCE</scope>
    <source>
        <strain evidence="3">NRRL B-16292</strain>
    </source>
</reference>